<keyword evidence="1" id="KW-0378">Hydrolase</keyword>
<comment type="caution">
    <text evidence="1">The sequence shown here is derived from an EMBL/GenBank/DDBJ whole genome shotgun (WGS) entry which is preliminary data.</text>
</comment>
<dbReference type="EMBL" id="VFSU01000026">
    <property type="protein sequence ID" value="TPE60446.1"/>
    <property type="molecule type" value="Genomic_DNA"/>
</dbReference>
<dbReference type="Proteomes" id="UP000319897">
    <property type="component" value="Unassembled WGS sequence"/>
</dbReference>
<accession>A0A501XIT5</accession>
<organism evidence="1 2">
    <name type="scientific">Sandaracinobacter neustonicus</name>
    <dbReference type="NCBI Taxonomy" id="1715348"/>
    <lineage>
        <taxon>Bacteria</taxon>
        <taxon>Pseudomonadati</taxon>
        <taxon>Pseudomonadota</taxon>
        <taxon>Alphaproteobacteria</taxon>
        <taxon>Sphingomonadales</taxon>
        <taxon>Sphingosinicellaceae</taxon>
        <taxon>Sandaracinobacter</taxon>
    </lineage>
</organism>
<gene>
    <name evidence="1" type="ORF">FJQ54_10540</name>
</gene>
<protein>
    <submittedName>
        <fullName evidence="1">HAD family hydrolase</fullName>
    </submittedName>
</protein>
<dbReference type="SUPFAM" id="SSF56784">
    <property type="entry name" value="HAD-like"/>
    <property type="match status" value="1"/>
</dbReference>
<dbReference type="AlphaFoldDB" id="A0A501XIT5"/>
<dbReference type="GO" id="GO:0016787">
    <property type="term" value="F:hydrolase activity"/>
    <property type="evidence" value="ECO:0007669"/>
    <property type="project" value="UniProtKB-KW"/>
</dbReference>
<name>A0A501XIT5_9SPHN</name>
<dbReference type="RefSeq" id="WP_140928382.1">
    <property type="nucleotide sequence ID" value="NZ_VFSU01000026.1"/>
</dbReference>
<sequence length="202" mass="22887">MKPILILDCDEVILEFAGPFQRWLRDAHDIELRFDSFALAGNMRHLSDGRLVEMADFPPLLDGFFAEGQHLQLPAEQALESLTELRRDMDIVVLTNIPAAYRDIRTEMLHGLGLDVPVHANDGPKGRMIKELAGDRRAVFVDDLPPHHESAAKHAPHVGRLHMVADEQLRGLIPAAPHAHVRMDRWADARHWISDWMEGRNA</sequence>
<keyword evidence="2" id="KW-1185">Reference proteome</keyword>
<dbReference type="OrthoDB" id="7192139at2"/>
<reference evidence="1 2" key="1">
    <citation type="submission" date="2019-06" db="EMBL/GenBank/DDBJ databases">
        <authorList>
            <person name="Lee I."/>
            <person name="Jang G.I."/>
            <person name="Hwang C.Y."/>
        </authorList>
    </citation>
    <scope>NUCLEOTIDE SEQUENCE [LARGE SCALE GENOMIC DNA]</scope>
    <source>
        <strain evidence="1 2">PAMC 28131</strain>
    </source>
</reference>
<evidence type="ECO:0000313" key="1">
    <source>
        <dbReference type="EMBL" id="TPE60446.1"/>
    </source>
</evidence>
<dbReference type="InterPro" id="IPR036412">
    <property type="entry name" value="HAD-like_sf"/>
</dbReference>
<evidence type="ECO:0000313" key="2">
    <source>
        <dbReference type="Proteomes" id="UP000319897"/>
    </source>
</evidence>
<proteinExistence type="predicted"/>